<feature type="transmembrane region" description="Helical" evidence="4">
    <location>
        <begin position="166"/>
        <end position="189"/>
    </location>
</feature>
<feature type="transmembrane region" description="Helical" evidence="4">
    <location>
        <begin position="311"/>
        <end position="329"/>
    </location>
</feature>
<organism evidence="6 7">
    <name type="scientific">Photobacterium aquimaris</name>
    <dbReference type="NCBI Taxonomy" id="512643"/>
    <lineage>
        <taxon>Bacteria</taxon>
        <taxon>Pseudomonadati</taxon>
        <taxon>Pseudomonadota</taxon>
        <taxon>Gammaproteobacteria</taxon>
        <taxon>Vibrionales</taxon>
        <taxon>Vibrionaceae</taxon>
        <taxon>Photobacterium</taxon>
    </lineage>
</organism>
<dbReference type="RefSeq" id="WP_087819669.1">
    <property type="nucleotide sequence ID" value="NZ_FYAH01000001.1"/>
</dbReference>
<name>A0A1Y6KYF6_9GAMM</name>
<evidence type="ECO:0000313" key="7">
    <source>
        <dbReference type="Proteomes" id="UP000196485"/>
    </source>
</evidence>
<dbReference type="AlphaFoldDB" id="A0A1Y6KYF6"/>
<sequence>MTLIAQPLTKQQTLPLKQLFGLSVGAGFSVSAIYYNQPIIGLLSNAFQIKVSEAGLIAMLTQIGYALGIFFLVPLGDMVNRKKLIISKLVLLCAALWLCSFSSTFPILLITSLCVGILATSAQDIVLASTVISPLNQRGKSVGIVMTGLLSGILLSRVFSGIIGQFWGWAIIFQLAASIIMALIIYFWFSLPTMPSQNTLTYKQIMASLKPLWQQFPQLRQSVVAQCFVSIAFSAFWTTLALFLSHNYGLGSATAGTFGLAGAAGAISAPLIGGLSDRIGAHKILLVSISIVILSFIAMLFIPFFAIHLQIGWLVLCVILFDFGINATLVSHQTIVYSLQPEARGRLNSILFTFMFIGMAIGSAAGSYLYQHVGWNGVLMLTIVAPMIALIIRMKPVQQQQQI</sequence>
<feature type="transmembrane region" description="Helical" evidence="4">
    <location>
        <begin position="19"/>
        <end position="35"/>
    </location>
</feature>
<feature type="transmembrane region" description="Helical" evidence="4">
    <location>
        <begin position="223"/>
        <end position="244"/>
    </location>
</feature>
<accession>A0A1Y6KYF6</accession>
<feature type="transmembrane region" description="Helical" evidence="4">
    <location>
        <begin position="284"/>
        <end position="305"/>
    </location>
</feature>
<evidence type="ECO:0000256" key="3">
    <source>
        <dbReference type="ARBA" id="ARBA00023136"/>
    </source>
</evidence>
<feature type="transmembrane region" description="Helical" evidence="4">
    <location>
        <begin position="109"/>
        <end position="129"/>
    </location>
</feature>
<dbReference type="InterPro" id="IPR036259">
    <property type="entry name" value="MFS_trans_sf"/>
</dbReference>
<dbReference type="InterPro" id="IPR020846">
    <property type="entry name" value="MFS_dom"/>
</dbReference>
<dbReference type="SUPFAM" id="SSF103473">
    <property type="entry name" value="MFS general substrate transporter"/>
    <property type="match status" value="1"/>
</dbReference>
<dbReference type="PANTHER" id="PTHR42910">
    <property type="entry name" value="TRANSPORTER SCO4007-RELATED"/>
    <property type="match status" value="1"/>
</dbReference>
<dbReference type="Gene3D" id="1.20.1250.20">
    <property type="entry name" value="MFS general substrate transporter like domains"/>
    <property type="match status" value="2"/>
</dbReference>
<dbReference type="EMBL" id="FYAH01000001">
    <property type="protein sequence ID" value="SMY15408.1"/>
    <property type="molecule type" value="Genomic_DNA"/>
</dbReference>
<keyword evidence="7" id="KW-1185">Reference proteome</keyword>
<keyword evidence="2 4" id="KW-1133">Transmembrane helix</keyword>
<dbReference type="InterPro" id="IPR011701">
    <property type="entry name" value="MFS"/>
</dbReference>
<feature type="domain" description="Major facilitator superfamily (MFS) profile" evidence="5">
    <location>
        <begin position="15"/>
        <end position="401"/>
    </location>
</feature>
<feature type="transmembrane region" description="Helical" evidence="4">
    <location>
        <begin position="55"/>
        <end position="73"/>
    </location>
</feature>
<dbReference type="GO" id="GO:0022857">
    <property type="term" value="F:transmembrane transporter activity"/>
    <property type="evidence" value="ECO:0007669"/>
    <property type="project" value="InterPro"/>
</dbReference>
<feature type="transmembrane region" description="Helical" evidence="4">
    <location>
        <begin position="375"/>
        <end position="392"/>
    </location>
</feature>
<protein>
    <submittedName>
        <fullName evidence="6">Inner membrane transport protein YnfM</fullName>
    </submittedName>
</protein>
<evidence type="ECO:0000256" key="1">
    <source>
        <dbReference type="ARBA" id="ARBA00022692"/>
    </source>
</evidence>
<dbReference type="Pfam" id="PF07690">
    <property type="entry name" value="MFS_1"/>
    <property type="match status" value="1"/>
</dbReference>
<evidence type="ECO:0000256" key="4">
    <source>
        <dbReference type="SAM" id="Phobius"/>
    </source>
</evidence>
<gene>
    <name evidence="6" type="primary">ynfM_1</name>
    <name evidence="6" type="ORF">PAQU9191_00631</name>
</gene>
<feature type="transmembrane region" description="Helical" evidence="4">
    <location>
        <begin position="250"/>
        <end position="272"/>
    </location>
</feature>
<evidence type="ECO:0000256" key="2">
    <source>
        <dbReference type="ARBA" id="ARBA00022989"/>
    </source>
</evidence>
<feature type="transmembrane region" description="Helical" evidence="4">
    <location>
        <begin position="141"/>
        <end position="160"/>
    </location>
</feature>
<dbReference type="PANTHER" id="PTHR42910:SF1">
    <property type="entry name" value="MAJOR FACILITATOR SUPERFAMILY (MFS) PROFILE DOMAIN-CONTAINING PROTEIN"/>
    <property type="match status" value="1"/>
</dbReference>
<dbReference type="Proteomes" id="UP000196485">
    <property type="component" value="Unassembled WGS sequence"/>
</dbReference>
<dbReference type="CDD" id="cd17324">
    <property type="entry name" value="MFS_NepI_like"/>
    <property type="match status" value="1"/>
</dbReference>
<dbReference type="PROSITE" id="PS50850">
    <property type="entry name" value="MFS"/>
    <property type="match status" value="1"/>
</dbReference>
<evidence type="ECO:0000313" key="6">
    <source>
        <dbReference type="EMBL" id="SMY15408.1"/>
    </source>
</evidence>
<proteinExistence type="predicted"/>
<feature type="transmembrane region" description="Helical" evidence="4">
    <location>
        <begin position="85"/>
        <end position="103"/>
    </location>
</feature>
<feature type="transmembrane region" description="Helical" evidence="4">
    <location>
        <begin position="350"/>
        <end position="369"/>
    </location>
</feature>
<keyword evidence="3 4" id="KW-0472">Membrane</keyword>
<keyword evidence="1 4" id="KW-0812">Transmembrane</keyword>
<reference evidence="7" key="1">
    <citation type="submission" date="2017-06" db="EMBL/GenBank/DDBJ databases">
        <authorList>
            <person name="Rodrigo-Torres L."/>
            <person name="Arahal R. D."/>
            <person name="Lucena T."/>
        </authorList>
    </citation>
    <scope>NUCLEOTIDE SEQUENCE [LARGE SCALE GENOMIC DNA]</scope>
    <source>
        <strain evidence="7">type strain: CECT 9192</strain>
    </source>
</reference>
<evidence type="ECO:0000259" key="5">
    <source>
        <dbReference type="PROSITE" id="PS50850"/>
    </source>
</evidence>